<evidence type="ECO:0000313" key="2">
    <source>
        <dbReference type="Proteomes" id="UP001600943"/>
    </source>
</evidence>
<keyword evidence="2" id="KW-1185">Reference proteome</keyword>
<sequence length="72" mass="8357">MPAIRQVEINQGHYLGYLKREPVLEKIVKADLYQLTYEMLNAKVTAMIWKADIIVRVTSRLIGLSKEIIKKN</sequence>
<comment type="caution">
    <text evidence="1">The sequence shown here is derived from an EMBL/GenBank/DDBJ whole genome shotgun (WGS) entry which is preliminary data.</text>
</comment>
<gene>
    <name evidence="1" type="ORF">K040078D81_36540</name>
</gene>
<dbReference type="Proteomes" id="UP001600943">
    <property type="component" value="Unassembled WGS sequence"/>
</dbReference>
<evidence type="ECO:0000313" key="1">
    <source>
        <dbReference type="EMBL" id="GAA6409537.1"/>
    </source>
</evidence>
<organism evidence="1 2">
    <name type="scientific">Blautia hominis</name>
    <dbReference type="NCBI Taxonomy" id="2025493"/>
    <lineage>
        <taxon>Bacteria</taxon>
        <taxon>Bacillati</taxon>
        <taxon>Bacillota</taxon>
        <taxon>Clostridia</taxon>
        <taxon>Lachnospirales</taxon>
        <taxon>Lachnospiraceae</taxon>
        <taxon>Blautia</taxon>
    </lineage>
</organism>
<dbReference type="RefSeq" id="WP_390407362.1">
    <property type="nucleotide sequence ID" value="NZ_BAABYW010000001.1"/>
</dbReference>
<dbReference type="EMBL" id="BAABYW010000001">
    <property type="protein sequence ID" value="GAA6409537.1"/>
    <property type="molecule type" value="Genomic_DNA"/>
</dbReference>
<proteinExistence type="predicted"/>
<name>A0ABQ0BDL2_9FIRM</name>
<reference evidence="1 2" key="1">
    <citation type="submission" date="2024-04" db="EMBL/GenBank/DDBJ databases">
        <title>Defined microbial consortia suppress multidrug-resistant proinflammatory Enterobacteriaceae via ecological control.</title>
        <authorList>
            <person name="Furuichi M."/>
            <person name="Kawaguchi T."/>
            <person name="Pust M."/>
            <person name="Yasuma K."/>
            <person name="Plichta D."/>
            <person name="Hasegawa N."/>
            <person name="Ohya T."/>
            <person name="Bhattarai S."/>
            <person name="Sasajima S."/>
            <person name="Aoto Y."/>
            <person name="Tuganbaev T."/>
            <person name="Yaginuma M."/>
            <person name="Ueda M."/>
            <person name="Okahashi N."/>
            <person name="Amafuji K."/>
            <person name="Kiridooshi Y."/>
            <person name="Sugita K."/>
            <person name="Strazar M."/>
            <person name="Skelly A."/>
            <person name="Suda W."/>
            <person name="Hattori M."/>
            <person name="Nakamoto N."/>
            <person name="Caballero S."/>
            <person name="Norman J."/>
            <person name="Olle B."/>
            <person name="Tanoue T."/>
            <person name="Arita M."/>
            <person name="Bucci V."/>
            <person name="Atarashi K."/>
            <person name="Xavier R."/>
            <person name="Honda K."/>
        </authorList>
    </citation>
    <scope>NUCLEOTIDE SEQUENCE [LARGE SCALE GENOMIC DNA]</scope>
    <source>
        <strain evidence="2">k04-0078-D8-1</strain>
    </source>
</reference>
<accession>A0ABQ0BDL2</accession>
<protein>
    <submittedName>
        <fullName evidence="1">Uncharacterized protein</fullName>
    </submittedName>
</protein>